<feature type="domain" description="F-box" evidence="1">
    <location>
        <begin position="9"/>
        <end position="48"/>
    </location>
</feature>
<accession>A0A834TIW8</accession>
<evidence type="ECO:0000259" key="1">
    <source>
        <dbReference type="Pfam" id="PF00646"/>
    </source>
</evidence>
<protein>
    <recommendedName>
        <fullName evidence="1">F-box domain-containing protein</fullName>
    </recommendedName>
</protein>
<keyword evidence="3" id="KW-1185">Reference proteome</keyword>
<dbReference type="Proteomes" id="UP000634136">
    <property type="component" value="Unassembled WGS sequence"/>
</dbReference>
<name>A0A834TIW8_9FABA</name>
<evidence type="ECO:0000313" key="3">
    <source>
        <dbReference type="Proteomes" id="UP000634136"/>
    </source>
</evidence>
<evidence type="ECO:0000313" key="2">
    <source>
        <dbReference type="EMBL" id="KAF7821904.1"/>
    </source>
</evidence>
<reference evidence="2" key="1">
    <citation type="submission" date="2020-09" db="EMBL/GenBank/DDBJ databases">
        <title>Genome-Enabled Discovery of Anthraquinone Biosynthesis in Senna tora.</title>
        <authorList>
            <person name="Kang S.-H."/>
            <person name="Pandey R.P."/>
            <person name="Lee C.-M."/>
            <person name="Sim J.-S."/>
            <person name="Jeong J.-T."/>
            <person name="Choi B.-S."/>
            <person name="Jung M."/>
            <person name="Ginzburg D."/>
            <person name="Zhao K."/>
            <person name="Won S.Y."/>
            <person name="Oh T.-J."/>
            <person name="Yu Y."/>
            <person name="Kim N.-H."/>
            <person name="Lee O.R."/>
            <person name="Lee T.-H."/>
            <person name="Bashyal P."/>
            <person name="Kim T.-S."/>
            <person name="Lee W.-H."/>
            <person name="Kawkins C."/>
            <person name="Kim C.-K."/>
            <person name="Kim J.S."/>
            <person name="Ahn B.O."/>
            <person name="Rhee S.Y."/>
            <person name="Sohng J.K."/>
        </authorList>
    </citation>
    <scope>NUCLEOTIDE SEQUENCE</scope>
    <source>
        <tissue evidence="2">Leaf</tissue>
    </source>
</reference>
<dbReference type="EMBL" id="JAAIUW010000008">
    <property type="protein sequence ID" value="KAF7821904.1"/>
    <property type="molecule type" value="Genomic_DNA"/>
</dbReference>
<dbReference type="InterPro" id="IPR001810">
    <property type="entry name" value="F-box_dom"/>
</dbReference>
<sequence length="230" mass="26419">MEDYFATFERIPMDLMCYIIGLLGAEDLAMIPFVSKNWYMTCKTGYFFRNHSLQARLNTSAHIMFCVPDRNHDFEDHTLLNGVDEGVICIRNIVGRANDFFLWWNPVTKQNFEIRLPNDVTPRILIRTAFCFNHEKGKFCLILMSGSPGVMGCSAMTIFSSLACKWSDVSIPIYEPALLFDKSINISGIIYWLSCRKDPSYDDSQIVVAYESSIAVWKIFKLPFVAEIDK</sequence>
<comment type="caution">
    <text evidence="2">The sequence shown here is derived from an EMBL/GenBank/DDBJ whole genome shotgun (WGS) entry which is preliminary data.</text>
</comment>
<dbReference type="OrthoDB" id="1372290at2759"/>
<dbReference type="PANTHER" id="PTHR31672:SF13">
    <property type="entry name" value="F-BOX PROTEIN CPR30-LIKE"/>
    <property type="match status" value="1"/>
</dbReference>
<organism evidence="2 3">
    <name type="scientific">Senna tora</name>
    <dbReference type="NCBI Taxonomy" id="362788"/>
    <lineage>
        <taxon>Eukaryota</taxon>
        <taxon>Viridiplantae</taxon>
        <taxon>Streptophyta</taxon>
        <taxon>Embryophyta</taxon>
        <taxon>Tracheophyta</taxon>
        <taxon>Spermatophyta</taxon>
        <taxon>Magnoliopsida</taxon>
        <taxon>eudicotyledons</taxon>
        <taxon>Gunneridae</taxon>
        <taxon>Pentapetalae</taxon>
        <taxon>rosids</taxon>
        <taxon>fabids</taxon>
        <taxon>Fabales</taxon>
        <taxon>Fabaceae</taxon>
        <taxon>Caesalpinioideae</taxon>
        <taxon>Cassia clade</taxon>
        <taxon>Senna</taxon>
    </lineage>
</organism>
<dbReference type="SUPFAM" id="SSF81383">
    <property type="entry name" value="F-box domain"/>
    <property type="match status" value="1"/>
</dbReference>
<gene>
    <name evidence="2" type="ORF">G2W53_027359</name>
</gene>
<dbReference type="Pfam" id="PF00646">
    <property type="entry name" value="F-box"/>
    <property type="match status" value="1"/>
</dbReference>
<dbReference type="PANTHER" id="PTHR31672">
    <property type="entry name" value="BNACNNG10540D PROTEIN"/>
    <property type="match status" value="1"/>
</dbReference>
<dbReference type="AlphaFoldDB" id="A0A834TIW8"/>
<proteinExistence type="predicted"/>
<dbReference type="InterPro" id="IPR036047">
    <property type="entry name" value="F-box-like_dom_sf"/>
</dbReference>
<dbReference type="InterPro" id="IPR050796">
    <property type="entry name" value="SCF_F-box_component"/>
</dbReference>